<comment type="similarity">
    <text evidence="2">Belongs to the SLC13A/DASS transporter (TC 2.A.47) family. DIT1 subfamily.</text>
</comment>
<dbReference type="HOGENOM" id="CLU_314593_0_0_1"/>
<evidence type="ECO:0000256" key="5">
    <source>
        <dbReference type="ARBA" id="ARBA00022989"/>
    </source>
</evidence>
<reference evidence="9" key="3">
    <citation type="submission" date="2015-04" db="UniProtKB">
        <authorList>
            <consortium name="EnsemblPlants"/>
        </authorList>
    </citation>
    <scope>IDENTIFICATION</scope>
    <source>
        <strain evidence="9">cv. Jemalong A17</strain>
    </source>
</reference>
<proteinExistence type="inferred from homology"/>
<evidence type="ECO:0000256" key="7">
    <source>
        <dbReference type="SAM" id="Phobius"/>
    </source>
</evidence>
<dbReference type="InterPro" id="IPR001898">
    <property type="entry name" value="SLC13A/DASS"/>
</dbReference>
<comment type="subcellular location">
    <subcellularLocation>
        <location evidence="1">Plastid</location>
        <location evidence="1">Chloroplast inner membrane</location>
        <topology evidence="1">Multi-pass membrane protein</topology>
    </subcellularLocation>
</comment>
<keyword evidence="6 7" id="KW-0472">Membrane</keyword>
<dbReference type="InterPro" id="IPR030676">
    <property type="entry name" value="CitT-rel"/>
</dbReference>
<dbReference type="GO" id="GO:0009941">
    <property type="term" value="C:chloroplast envelope"/>
    <property type="evidence" value="ECO:0000318"/>
    <property type="project" value="GO_Central"/>
</dbReference>
<reference evidence="8 10" key="1">
    <citation type="journal article" date="2011" name="Nature">
        <title>The Medicago genome provides insight into the evolution of rhizobial symbioses.</title>
        <authorList>
            <person name="Young N.D."/>
            <person name="Debelle F."/>
            <person name="Oldroyd G.E."/>
            <person name="Geurts R."/>
            <person name="Cannon S.B."/>
            <person name="Udvardi M.K."/>
            <person name="Benedito V.A."/>
            <person name="Mayer K.F."/>
            <person name="Gouzy J."/>
            <person name="Schoof H."/>
            <person name="Van de Peer Y."/>
            <person name="Proost S."/>
            <person name="Cook D.R."/>
            <person name="Meyers B.C."/>
            <person name="Spannagl M."/>
            <person name="Cheung F."/>
            <person name="De Mita S."/>
            <person name="Krishnakumar V."/>
            <person name="Gundlach H."/>
            <person name="Zhou S."/>
            <person name="Mudge J."/>
            <person name="Bharti A.K."/>
            <person name="Murray J.D."/>
            <person name="Naoumkina M.A."/>
            <person name="Rosen B."/>
            <person name="Silverstein K.A."/>
            <person name="Tang H."/>
            <person name="Rombauts S."/>
            <person name="Zhao P.X."/>
            <person name="Zhou P."/>
            <person name="Barbe V."/>
            <person name="Bardou P."/>
            <person name="Bechner M."/>
            <person name="Bellec A."/>
            <person name="Berger A."/>
            <person name="Berges H."/>
            <person name="Bidwell S."/>
            <person name="Bisseling T."/>
            <person name="Choisne N."/>
            <person name="Couloux A."/>
            <person name="Denny R."/>
            <person name="Deshpande S."/>
            <person name="Dai X."/>
            <person name="Doyle J.J."/>
            <person name="Dudez A.M."/>
            <person name="Farmer A.D."/>
            <person name="Fouteau S."/>
            <person name="Franken C."/>
            <person name="Gibelin C."/>
            <person name="Gish J."/>
            <person name="Goldstein S."/>
            <person name="Gonzalez A.J."/>
            <person name="Green P.J."/>
            <person name="Hallab A."/>
            <person name="Hartog M."/>
            <person name="Hua A."/>
            <person name="Humphray S.J."/>
            <person name="Jeong D.H."/>
            <person name="Jing Y."/>
            <person name="Jocker A."/>
            <person name="Kenton S.M."/>
            <person name="Kim D.J."/>
            <person name="Klee K."/>
            <person name="Lai H."/>
            <person name="Lang C."/>
            <person name="Lin S."/>
            <person name="Macmil S.L."/>
            <person name="Magdelenat G."/>
            <person name="Matthews L."/>
            <person name="McCorrison J."/>
            <person name="Monaghan E.L."/>
            <person name="Mun J.H."/>
            <person name="Najar F.Z."/>
            <person name="Nicholson C."/>
            <person name="Noirot C."/>
            <person name="O'Bleness M."/>
            <person name="Paule C.R."/>
            <person name="Poulain J."/>
            <person name="Prion F."/>
            <person name="Qin B."/>
            <person name="Qu C."/>
            <person name="Retzel E.F."/>
            <person name="Riddle C."/>
            <person name="Sallet E."/>
            <person name="Samain S."/>
            <person name="Samson N."/>
            <person name="Sanders I."/>
            <person name="Saurat O."/>
            <person name="Scarpelli C."/>
            <person name="Schiex T."/>
            <person name="Segurens B."/>
            <person name="Severin A.J."/>
            <person name="Sherrier D.J."/>
            <person name="Shi R."/>
            <person name="Sims S."/>
            <person name="Singer S.R."/>
            <person name="Sinharoy S."/>
            <person name="Sterck L."/>
            <person name="Viollet A."/>
            <person name="Wang B.B."/>
            <person name="Wang K."/>
            <person name="Wang M."/>
            <person name="Wang X."/>
            <person name="Warfsmann J."/>
            <person name="Weissenbach J."/>
            <person name="White D.D."/>
            <person name="White J.D."/>
            <person name="Wiley G.B."/>
            <person name="Wincker P."/>
            <person name="Xing Y."/>
            <person name="Yang L."/>
            <person name="Yao Z."/>
            <person name="Ying F."/>
            <person name="Zhai J."/>
            <person name="Zhou L."/>
            <person name="Zuber A."/>
            <person name="Denarie J."/>
            <person name="Dixon R.A."/>
            <person name="May G.D."/>
            <person name="Schwartz D.C."/>
            <person name="Rogers J."/>
            <person name="Quetier F."/>
            <person name="Town C.D."/>
            <person name="Roe B.A."/>
        </authorList>
    </citation>
    <scope>NUCLEOTIDE SEQUENCE [LARGE SCALE GENOMIC DNA]</scope>
    <source>
        <strain evidence="8">A17</strain>
        <strain evidence="9 10">cv. Jemalong A17</strain>
    </source>
</reference>
<dbReference type="Pfam" id="PF00939">
    <property type="entry name" value="Na_sulph_symp"/>
    <property type="match status" value="1"/>
</dbReference>
<dbReference type="Pfam" id="PF09735">
    <property type="entry name" value="Nckap1"/>
    <property type="match status" value="2"/>
</dbReference>
<dbReference type="GO" id="GO:0015139">
    <property type="term" value="F:alpha-ketoglutarate transmembrane transporter activity"/>
    <property type="evidence" value="ECO:0000318"/>
    <property type="project" value="GO_Central"/>
</dbReference>
<dbReference type="EMBL" id="CM001220">
    <property type="protein sequence ID" value="KEH30771.1"/>
    <property type="molecule type" value="Genomic_DNA"/>
</dbReference>
<reference evidence="8 10" key="2">
    <citation type="journal article" date="2014" name="BMC Genomics">
        <title>An improved genome release (version Mt4.0) for the model legume Medicago truncatula.</title>
        <authorList>
            <person name="Tang H."/>
            <person name="Krishnakumar V."/>
            <person name="Bidwell S."/>
            <person name="Rosen B."/>
            <person name="Chan A."/>
            <person name="Zhou S."/>
            <person name="Gentzbittel L."/>
            <person name="Childs K.L."/>
            <person name="Yandell M."/>
            <person name="Gundlach H."/>
            <person name="Mayer K.F."/>
            <person name="Schwartz D.C."/>
            <person name="Town C.D."/>
        </authorList>
    </citation>
    <scope>GENOME REANNOTATION</scope>
    <source>
        <strain evidence="8">A17</strain>
        <strain evidence="9 10">cv. Jemalong A17</strain>
    </source>
</reference>
<dbReference type="PANTHER" id="PTHR42826">
    <property type="entry name" value="DICARBOXYLATE TRANSPORTER 2.1, CHLOROPLASTIC"/>
    <property type="match status" value="1"/>
</dbReference>
<dbReference type="GO" id="GO:0009706">
    <property type="term" value="C:chloroplast inner membrane"/>
    <property type="evidence" value="ECO:0007669"/>
    <property type="project" value="UniProtKB-SubCell"/>
</dbReference>
<evidence type="ECO:0000256" key="3">
    <source>
        <dbReference type="ARBA" id="ARBA00022692"/>
    </source>
</evidence>
<gene>
    <name evidence="8" type="ordered locus">MTR_4g081600</name>
</gene>
<dbReference type="AlphaFoldDB" id="A0A072UN22"/>
<dbReference type="GO" id="GO:0015131">
    <property type="term" value="F:oxaloacetate transmembrane transporter activity"/>
    <property type="evidence" value="ECO:0000318"/>
    <property type="project" value="GO_Central"/>
</dbReference>
<dbReference type="PaxDb" id="3880-AES89909"/>
<organism evidence="8 10">
    <name type="scientific">Medicago truncatula</name>
    <name type="common">Barrel medic</name>
    <name type="synonym">Medicago tribuloides</name>
    <dbReference type="NCBI Taxonomy" id="3880"/>
    <lineage>
        <taxon>Eukaryota</taxon>
        <taxon>Viridiplantae</taxon>
        <taxon>Streptophyta</taxon>
        <taxon>Embryophyta</taxon>
        <taxon>Tracheophyta</taxon>
        <taxon>Spermatophyta</taxon>
        <taxon>Magnoliopsida</taxon>
        <taxon>eudicotyledons</taxon>
        <taxon>Gunneridae</taxon>
        <taxon>Pentapetalae</taxon>
        <taxon>rosids</taxon>
        <taxon>fabids</taxon>
        <taxon>Fabales</taxon>
        <taxon>Fabaceae</taxon>
        <taxon>Papilionoideae</taxon>
        <taxon>50 kb inversion clade</taxon>
        <taxon>NPAAA clade</taxon>
        <taxon>Hologalegina</taxon>
        <taxon>IRL clade</taxon>
        <taxon>Trifolieae</taxon>
        <taxon>Medicago</taxon>
    </lineage>
</organism>
<keyword evidence="4" id="KW-0934">Plastid</keyword>
<accession>A0A072UN22</accession>
<evidence type="ECO:0000256" key="4">
    <source>
        <dbReference type="ARBA" id="ARBA00022780"/>
    </source>
</evidence>
<evidence type="ECO:0000313" key="9">
    <source>
        <dbReference type="EnsemblPlants" id="KEH30771"/>
    </source>
</evidence>
<keyword evidence="5 7" id="KW-1133">Transmembrane helix</keyword>
<sequence>MAKPKYDAILNYSKFYEFINRNKMHLKDSRYLVDDGDVDIEEELTLYTDIEITNAPHDDWNEWKETDFIQIGRSHSPCTLLDNARIADELVFAINHRDPTKLFLFKKGTPDSNGKVKFWHEKVSNPRHGFLNDDGNILLRFQLQILPAAIPEISSQHSLHSFHRQFRIQLYWIRKQLIDNSFSNMFETSNHKYESVKYSCSPGYWIRYLIDSGQELRVNKVRFWGCLSKHCEGQYGLIDIICNGMKSELSSSLIQDDEIYYHLSGPLGGFISMVGNLRYAPILENTGTLTLDGVLEFEKELVTPGWNMFACTFLKLTLPDSFLNFQTELPEQQISGGSAVIGPAPAESNVPVIPETVPDRDSAEYVANLKIQKLCKDLETNLVALGNVSLRKVHANMFHPSVTNSFSNSSPDAPKLAREKMGPMTTNEKIMTATLFLTVGLWVFGGLLNIDAVTAAILGLAVLLISGVVTWKECLAEGVAWDTHVVCCPHCNGWVLEQIWSHLLVQSNCSQAQKSEAEASSEVSSEAVSDSKEVAYIQCLAKLLEAEAIGAAHIGAMFTAFLSVATALGTPPFFGAMLLSFLSNLMGGLTHYGIGSAPVFFGANYVPLAKWWGYGFVISIVNIVIWLGLGSIWWKAIGLWSTRSVGGYFAESVTDISELQAFIRIFGGYGVDRLDRMLKEHTAALLNCIDTSLHAGDRIKREASMKQIVDLETLIDFCIQAGLALAFDRLLYEASGAIFEEGAPLIHSLLTGVVNHLPDVVPENEEINRMRTVANIRLEREHQHRQSLSNGHASERMDPELSGHMSAEASINSTLKLFVKLSAEMILDSWSETHRSHLVAQLIFLDQLCEISPYLPRSSLETHVPMRHPRGDSTPPYYGNDSGYFKGSSSHSQEHLYDVDISSLRSTHRSGPLDYGARIKFWHYWTQSTC</sequence>
<dbReference type="GO" id="GO:0015140">
    <property type="term" value="F:malate transmembrane transporter activity"/>
    <property type="evidence" value="ECO:0007669"/>
    <property type="project" value="UniProtKB-ARBA"/>
</dbReference>
<keyword evidence="4" id="KW-1001">Plastid inner membrane</keyword>
<evidence type="ECO:0000313" key="10">
    <source>
        <dbReference type="Proteomes" id="UP000002051"/>
    </source>
</evidence>
<evidence type="ECO:0000256" key="2">
    <source>
        <dbReference type="ARBA" id="ARBA00007349"/>
    </source>
</evidence>
<evidence type="ECO:0000256" key="1">
    <source>
        <dbReference type="ARBA" id="ARBA00004478"/>
    </source>
</evidence>
<dbReference type="EnsemblPlants" id="KEH30771">
    <property type="protein sequence ID" value="KEH30771"/>
    <property type="gene ID" value="MTR_4g081600"/>
</dbReference>
<dbReference type="Proteomes" id="UP000002051">
    <property type="component" value="Chromosome 4"/>
</dbReference>
<evidence type="ECO:0000313" key="8">
    <source>
        <dbReference type="EMBL" id="KEH30771.1"/>
    </source>
</evidence>
<feature type="transmembrane region" description="Helical" evidence="7">
    <location>
        <begin position="611"/>
        <end position="634"/>
    </location>
</feature>
<protein>
    <submittedName>
        <fullName evidence="8">Sodium:sulfate symporter transmembrane region protein</fullName>
    </submittedName>
</protein>
<keyword evidence="3 7" id="KW-0812">Transmembrane</keyword>
<evidence type="ECO:0000256" key="6">
    <source>
        <dbReference type="ARBA" id="ARBA00023136"/>
    </source>
</evidence>
<name>A0A072UN22_MEDTR</name>
<dbReference type="InterPro" id="IPR019137">
    <property type="entry name" value="Nck-associated_protein-1"/>
</dbReference>
<keyword evidence="10" id="KW-1185">Reference proteome</keyword>
<dbReference type="STRING" id="3880.A0A072UN22"/>